<reference evidence="1" key="1">
    <citation type="submission" date="2018-05" db="EMBL/GenBank/DDBJ databases">
        <authorList>
            <person name="Lanie J.A."/>
            <person name="Ng W.-L."/>
            <person name="Kazmierczak K.M."/>
            <person name="Andrzejewski T.M."/>
            <person name="Davidsen T.M."/>
            <person name="Wayne K.J."/>
            <person name="Tettelin H."/>
            <person name="Glass J.I."/>
            <person name="Rusch D."/>
            <person name="Podicherti R."/>
            <person name="Tsui H.-C.T."/>
            <person name="Winkler M.E."/>
        </authorList>
    </citation>
    <scope>NUCLEOTIDE SEQUENCE</scope>
</reference>
<gene>
    <name evidence="1" type="ORF">METZ01_LOCUS235614</name>
</gene>
<feature type="non-terminal residue" evidence="1">
    <location>
        <position position="127"/>
    </location>
</feature>
<name>A0A382H665_9ZZZZ</name>
<proteinExistence type="predicted"/>
<accession>A0A382H665</accession>
<sequence length="127" mass="14067">METVSFLPIRFRWVSTPSGKEIRYPMAQDPNEASGMDLEGLLLPDKGIEELTDKLTGYMTEIELGGLSDIIGQVLDDFLDQCGGMPEDLNDSSAFDQITRNQLAVTLAYQLGRLEGRSPQVVNLMVQ</sequence>
<dbReference type="AlphaFoldDB" id="A0A382H665"/>
<evidence type="ECO:0000313" key="1">
    <source>
        <dbReference type="EMBL" id="SVB82760.1"/>
    </source>
</evidence>
<dbReference type="EMBL" id="UINC01059394">
    <property type="protein sequence ID" value="SVB82760.1"/>
    <property type="molecule type" value="Genomic_DNA"/>
</dbReference>
<organism evidence="1">
    <name type="scientific">marine metagenome</name>
    <dbReference type="NCBI Taxonomy" id="408172"/>
    <lineage>
        <taxon>unclassified sequences</taxon>
        <taxon>metagenomes</taxon>
        <taxon>ecological metagenomes</taxon>
    </lineage>
</organism>
<protein>
    <submittedName>
        <fullName evidence="1">Uncharacterized protein</fullName>
    </submittedName>
</protein>